<evidence type="ECO:0008006" key="2">
    <source>
        <dbReference type="Google" id="ProtNLM"/>
    </source>
</evidence>
<accession>A0AAW2TRS6</accession>
<protein>
    <recommendedName>
        <fullName evidence="2">Haloacid dehalogenase-like hydrolase (HAD) superfamily protein</fullName>
    </recommendedName>
</protein>
<dbReference type="EMBL" id="JACGWN010000014">
    <property type="protein sequence ID" value="KAL0407570.1"/>
    <property type="molecule type" value="Genomic_DNA"/>
</dbReference>
<organism evidence="1">
    <name type="scientific">Sesamum latifolium</name>
    <dbReference type="NCBI Taxonomy" id="2727402"/>
    <lineage>
        <taxon>Eukaryota</taxon>
        <taxon>Viridiplantae</taxon>
        <taxon>Streptophyta</taxon>
        <taxon>Embryophyta</taxon>
        <taxon>Tracheophyta</taxon>
        <taxon>Spermatophyta</taxon>
        <taxon>Magnoliopsida</taxon>
        <taxon>eudicotyledons</taxon>
        <taxon>Gunneridae</taxon>
        <taxon>Pentapetalae</taxon>
        <taxon>asterids</taxon>
        <taxon>lamiids</taxon>
        <taxon>Lamiales</taxon>
        <taxon>Pedaliaceae</taxon>
        <taxon>Sesamum</taxon>
    </lineage>
</organism>
<dbReference type="PANTHER" id="PTHR42896:SF3">
    <property type="entry name" value="PROTEIN, PUTATIVE, EXPRESSED-RELATED"/>
    <property type="match status" value="1"/>
</dbReference>
<dbReference type="SUPFAM" id="SSF56784">
    <property type="entry name" value="HAD-like"/>
    <property type="match status" value="1"/>
</dbReference>
<dbReference type="InterPro" id="IPR023214">
    <property type="entry name" value="HAD_sf"/>
</dbReference>
<dbReference type="PANTHER" id="PTHR42896">
    <property type="entry name" value="XYLULOSE-1,5-BISPHOSPHATE (XUBP) PHOSPHATASE"/>
    <property type="match status" value="1"/>
</dbReference>
<reference evidence="1" key="2">
    <citation type="journal article" date="2024" name="Plant">
        <title>Genomic evolution and insights into agronomic trait innovations of Sesamum species.</title>
        <authorList>
            <person name="Miao H."/>
            <person name="Wang L."/>
            <person name="Qu L."/>
            <person name="Liu H."/>
            <person name="Sun Y."/>
            <person name="Le M."/>
            <person name="Wang Q."/>
            <person name="Wei S."/>
            <person name="Zheng Y."/>
            <person name="Lin W."/>
            <person name="Duan Y."/>
            <person name="Cao H."/>
            <person name="Xiong S."/>
            <person name="Wang X."/>
            <person name="Wei L."/>
            <person name="Li C."/>
            <person name="Ma Q."/>
            <person name="Ju M."/>
            <person name="Zhao R."/>
            <person name="Li G."/>
            <person name="Mu C."/>
            <person name="Tian Q."/>
            <person name="Mei H."/>
            <person name="Zhang T."/>
            <person name="Gao T."/>
            <person name="Zhang H."/>
        </authorList>
    </citation>
    <scope>NUCLEOTIDE SEQUENCE</scope>
    <source>
        <strain evidence="1">KEN1</strain>
    </source>
</reference>
<dbReference type="InterPro" id="IPR023198">
    <property type="entry name" value="PGP-like_dom2"/>
</dbReference>
<dbReference type="InterPro" id="IPR044999">
    <property type="entry name" value="CbbY-like"/>
</dbReference>
<name>A0AAW2TRS6_9LAMI</name>
<dbReference type="AlphaFoldDB" id="A0AAW2TRS6"/>
<comment type="caution">
    <text evidence="1">The sequence shown here is derived from an EMBL/GenBank/DDBJ whole genome shotgun (WGS) entry which is preliminary data.</text>
</comment>
<sequence length="402" mass="44250">METATYPISYALRLCGGANTTITNSTSATAKLPHHVYAKRLCTNSLLASPTICHFYSFTRKINKRLQSDRLIGNASLRDTSESNPSQKFALLLEVEGCFAIFYKEKLLVEYNSQNERVLMDVYRLGNRQAFNVAFRKLGLDCANWTEPVYMDLVRKCAGDEERMLILFFNRIGWPTSVATNEKGTFTKNVLREKKNALDDLVMSKAFSLRPGVEEFIDDACEEGVPVVILTAYSISGEKVARLIVEKLGTDRMSKTKIVGDDEVKQSFYGQLVFGKGVSSSLDEQLANEVSKAASAERQRIAEEVASMLKLKVELNNTTESSQNIVAALRAGAEYAGVPIHKCVLVAGSQFGAAAAERIGMPCVVLRSSSTSRAEFRSAVAVMDGFGGADLSISRLRRKLLS</sequence>
<gene>
    <name evidence="1" type="ORF">Slati_4070900</name>
</gene>
<reference evidence="1" key="1">
    <citation type="submission" date="2020-06" db="EMBL/GenBank/DDBJ databases">
        <authorList>
            <person name="Li T."/>
            <person name="Hu X."/>
            <person name="Zhang T."/>
            <person name="Song X."/>
            <person name="Zhang H."/>
            <person name="Dai N."/>
            <person name="Sheng W."/>
            <person name="Hou X."/>
            <person name="Wei L."/>
        </authorList>
    </citation>
    <scope>NUCLEOTIDE SEQUENCE</scope>
    <source>
        <strain evidence="1">KEN1</strain>
        <tissue evidence="1">Leaf</tissue>
    </source>
</reference>
<dbReference type="GO" id="GO:0016787">
    <property type="term" value="F:hydrolase activity"/>
    <property type="evidence" value="ECO:0007669"/>
    <property type="project" value="InterPro"/>
</dbReference>
<proteinExistence type="predicted"/>
<dbReference type="Gene3D" id="1.10.150.240">
    <property type="entry name" value="Putative phosphatase, domain 2"/>
    <property type="match status" value="1"/>
</dbReference>
<dbReference type="InterPro" id="IPR036412">
    <property type="entry name" value="HAD-like_sf"/>
</dbReference>
<evidence type="ECO:0000313" key="1">
    <source>
        <dbReference type="EMBL" id="KAL0407570.1"/>
    </source>
</evidence>
<dbReference type="Gene3D" id="3.40.50.1000">
    <property type="entry name" value="HAD superfamily/HAD-like"/>
    <property type="match status" value="1"/>
</dbReference>